<keyword evidence="4" id="KW-0560">Oxidoreductase</keyword>
<protein>
    <submittedName>
        <fullName evidence="7">FAD-dependent oxidoreductase</fullName>
    </submittedName>
</protein>
<feature type="domain" description="FAD dependent oxidoreductase" evidence="5">
    <location>
        <begin position="8"/>
        <end position="372"/>
    </location>
</feature>
<dbReference type="AlphaFoldDB" id="M2QTI0"/>
<keyword evidence="3" id="KW-0274">FAD</keyword>
<keyword evidence="2" id="KW-0285">Flavoprotein</keyword>
<evidence type="ECO:0000259" key="5">
    <source>
        <dbReference type="Pfam" id="PF01266"/>
    </source>
</evidence>
<reference evidence="7 9" key="2">
    <citation type="submission" date="2017-02" db="EMBL/GenBank/DDBJ databases">
        <title>Amycolatopsis azurea DSM 43854 draft genome.</title>
        <authorList>
            <person name="Mayilraj S."/>
        </authorList>
    </citation>
    <scope>NUCLEOTIDE SEQUENCE [LARGE SCALE GENOMIC DNA]</scope>
    <source>
        <strain evidence="7 9">DSM 43854</strain>
    </source>
</reference>
<organism evidence="6 8">
    <name type="scientific">Amycolatopsis azurea DSM 43854</name>
    <dbReference type="NCBI Taxonomy" id="1238180"/>
    <lineage>
        <taxon>Bacteria</taxon>
        <taxon>Bacillati</taxon>
        <taxon>Actinomycetota</taxon>
        <taxon>Actinomycetes</taxon>
        <taxon>Pseudonocardiales</taxon>
        <taxon>Pseudonocardiaceae</taxon>
        <taxon>Amycolatopsis</taxon>
    </lineage>
</organism>
<evidence type="ECO:0000256" key="3">
    <source>
        <dbReference type="ARBA" id="ARBA00022827"/>
    </source>
</evidence>
<dbReference type="GO" id="GO:0050660">
    <property type="term" value="F:flavin adenine dinucleotide binding"/>
    <property type="evidence" value="ECO:0007669"/>
    <property type="project" value="InterPro"/>
</dbReference>
<dbReference type="InterPro" id="IPR036188">
    <property type="entry name" value="FAD/NAD-bd_sf"/>
</dbReference>
<sequence>MGITSSFDLIVVGGGPIGLSTAAEAVARGQRTLVLERHGFFNENNGTSGAERHWRLQYTQEDLFQLTLAARPLWQRLESLAERRLIHSIGSLWFGDVDVDTNEGKISETARVMDKLDVRYEWLRAKEIERRYGFEALPGHFEGFFQPDGGTIDVRGTLAALYGLAQAGGCALHGDERVIELLPGSSGVTVRTDRGTYHGDKVVLANGGSINELLGPLGARLDIKLYEMALVSLRRRDETADFPFWFVFQQPTEEDTNLFYGFGRNPWSPSELVRLGPVFEVHPLSGAAQVTGRPDPRHVERLGSWVGRHLPALDPEPVHTSTCLAVLPGDPERQFHLGSAAGLVPHGENLLLYSSGWGFKFVPLLGRVLVDLAVDGHTEYDISRLSPATPQEADQ</sequence>
<dbReference type="PANTHER" id="PTHR10961">
    <property type="entry name" value="PEROXISOMAL SARCOSINE OXIDASE"/>
    <property type="match status" value="1"/>
</dbReference>
<evidence type="ECO:0000313" key="7">
    <source>
        <dbReference type="EMBL" id="OOC08110.1"/>
    </source>
</evidence>
<proteinExistence type="predicted"/>
<evidence type="ECO:0000313" key="9">
    <source>
        <dbReference type="Proteomes" id="UP000188551"/>
    </source>
</evidence>
<dbReference type="Gene3D" id="3.50.50.60">
    <property type="entry name" value="FAD/NAD(P)-binding domain"/>
    <property type="match status" value="1"/>
</dbReference>
<evidence type="ECO:0000313" key="6">
    <source>
        <dbReference type="EMBL" id="EMD29317.1"/>
    </source>
</evidence>
<dbReference type="Proteomes" id="UP000014137">
    <property type="component" value="Unassembled WGS sequence"/>
</dbReference>
<comment type="caution">
    <text evidence="6">The sequence shown here is derived from an EMBL/GenBank/DDBJ whole genome shotgun (WGS) entry which is preliminary data.</text>
</comment>
<dbReference type="EMBL" id="MUXN01000002">
    <property type="protein sequence ID" value="OOC08110.1"/>
    <property type="molecule type" value="Genomic_DNA"/>
</dbReference>
<dbReference type="RefSeq" id="WP_005151680.1">
    <property type="nucleotide sequence ID" value="NZ_ANMG01000005.1"/>
</dbReference>
<keyword evidence="9" id="KW-1185">Reference proteome</keyword>
<dbReference type="OrthoDB" id="9806452at2"/>
<dbReference type="EMBL" id="ANMG01000005">
    <property type="protein sequence ID" value="EMD29317.1"/>
    <property type="molecule type" value="Genomic_DNA"/>
</dbReference>
<dbReference type="Pfam" id="PF01266">
    <property type="entry name" value="DAO"/>
    <property type="match status" value="1"/>
</dbReference>
<dbReference type="PATRIC" id="fig|1238180.3.peg.1044"/>
<dbReference type="PRINTS" id="PR00411">
    <property type="entry name" value="PNDRDTASEI"/>
</dbReference>
<dbReference type="SUPFAM" id="SSF51905">
    <property type="entry name" value="FAD/NAD(P)-binding domain"/>
    <property type="match status" value="1"/>
</dbReference>
<evidence type="ECO:0000256" key="1">
    <source>
        <dbReference type="ARBA" id="ARBA00001974"/>
    </source>
</evidence>
<dbReference type="InterPro" id="IPR045170">
    <property type="entry name" value="MTOX"/>
</dbReference>
<dbReference type="PANTHER" id="PTHR10961:SF7">
    <property type="entry name" value="FAD DEPENDENT OXIDOREDUCTASE DOMAIN-CONTAINING PROTEIN"/>
    <property type="match status" value="1"/>
</dbReference>
<reference evidence="6 8" key="1">
    <citation type="submission" date="2012-10" db="EMBL/GenBank/DDBJ databases">
        <title>Genome assembly of Amycolatopsis azurea DSM 43854.</title>
        <authorList>
            <person name="Khatri I."/>
            <person name="Kaur I."/>
            <person name="Subramanian S."/>
            <person name="Mayilraj S."/>
        </authorList>
    </citation>
    <scope>NUCLEOTIDE SEQUENCE [LARGE SCALE GENOMIC DNA]</scope>
    <source>
        <strain evidence="6 8">DSM 43854</strain>
    </source>
</reference>
<dbReference type="InterPro" id="IPR006076">
    <property type="entry name" value="FAD-dep_OxRdtase"/>
</dbReference>
<evidence type="ECO:0000256" key="2">
    <source>
        <dbReference type="ARBA" id="ARBA00022630"/>
    </source>
</evidence>
<name>M2QTI0_9PSEU</name>
<dbReference type="Proteomes" id="UP000188551">
    <property type="component" value="Unassembled WGS sequence"/>
</dbReference>
<gene>
    <name evidence="7" type="ORF">B0293_04350</name>
    <name evidence="6" type="ORF">C791_5059</name>
</gene>
<dbReference type="Gene3D" id="3.30.9.10">
    <property type="entry name" value="D-Amino Acid Oxidase, subunit A, domain 2"/>
    <property type="match status" value="1"/>
</dbReference>
<comment type="cofactor">
    <cofactor evidence="1">
        <name>FAD</name>
        <dbReference type="ChEBI" id="CHEBI:57692"/>
    </cofactor>
</comment>
<dbReference type="GO" id="GO:0008115">
    <property type="term" value="F:sarcosine oxidase activity"/>
    <property type="evidence" value="ECO:0007669"/>
    <property type="project" value="TreeGrafter"/>
</dbReference>
<evidence type="ECO:0000256" key="4">
    <source>
        <dbReference type="ARBA" id="ARBA00023002"/>
    </source>
</evidence>
<evidence type="ECO:0000313" key="8">
    <source>
        <dbReference type="Proteomes" id="UP000014137"/>
    </source>
</evidence>
<accession>M2QTI0</accession>